<keyword evidence="4" id="KW-1185">Reference proteome</keyword>
<dbReference type="Gene3D" id="1.10.490.10">
    <property type="entry name" value="Globins"/>
    <property type="match status" value="1"/>
</dbReference>
<dbReference type="Pfam" id="PF00042">
    <property type="entry name" value="Globin"/>
    <property type="match status" value="1"/>
</dbReference>
<feature type="domain" description="Globin" evidence="2">
    <location>
        <begin position="1"/>
        <end position="117"/>
    </location>
</feature>
<comment type="similarity">
    <text evidence="1">Belongs to the globin family.</text>
</comment>
<dbReference type="EMBL" id="UYRT01080969">
    <property type="protein sequence ID" value="VDN23675.1"/>
    <property type="molecule type" value="Genomic_DNA"/>
</dbReference>
<keyword evidence="1" id="KW-0349">Heme</keyword>
<dbReference type="InterPro" id="IPR044399">
    <property type="entry name" value="Mb-like_M"/>
</dbReference>
<dbReference type="Proteomes" id="UP000271098">
    <property type="component" value="Unassembled WGS sequence"/>
</dbReference>
<dbReference type="InterPro" id="IPR009050">
    <property type="entry name" value="Globin-like_sf"/>
</dbReference>
<reference evidence="3 4" key="2">
    <citation type="submission" date="2018-11" db="EMBL/GenBank/DDBJ databases">
        <authorList>
            <consortium name="Pathogen Informatics"/>
        </authorList>
    </citation>
    <scope>NUCLEOTIDE SEQUENCE [LARGE SCALE GENOMIC DNA]</scope>
</reference>
<dbReference type="InterPro" id="IPR012292">
    <property type="entry name" value="Globin/Proto"/>
</dbReference>
<evidence type="ECO:0000259" key="2">
    <source>
        <dbReference type="PROSITE" id="PS01033"/>
    </source>
</evidence>
<evidence type="ECO:0000313" key="3">
    <source>
        <dbReference type="EMBL" id="VDN23675.1"/>
    </source>
</evidence>
<evidence type="ECO:0000256" key="1">
    <source>
        <dbReference type="RuleBase" id="RU000356"/>
    </source>
</evidence>
<name>A0A183DZL8_9BILA</name>
<keyword evidence="1" id="KW-0408">Iron</keyword>
<protein>
    <submittedName>
        <fullName evidence="5">GLOBIN domain-containing protein</fullName>
    </submittedName>
</protein>
<dbReference type="GO" id="GO:0019825">
    <property type="term" value="F:oxygen binding"/>
    <property type="evidence" value="ECO:0007669"/>
    <property type="project" value="InterPro"/>
</dbReference>
<dbReference type="OrthoDB" id="5820458at2759"/>
<dbReference type="WBParaSite" id="GPUH_0001417401-mRNA-1">
    <property type="protein sequence ID" value="GPUH_0001417401-mRNA-1"/>
    <property type="gene ID" value="GPUH_0001417401"/>
</dbReference>
<dbReference type="GO" id="GO:0020037">
    <property type="term" value="F:heme binding"/>
    <property type="evidence" value="ECO:0007669"/>
    <property type="project" value="InterPro"/>
</dbReference>
<evidence type="ECO:0000313" key="4">
    <source>
        <dbReference type="Proteomes" id="UP000271098"/>
    </source>
</evidence>
<dbReference type="GO" id="GO:0005344">
    <property type="term" value="F:oxygen carrier activity"/>
    <property type="evidence" value="ECO:0007669"/>
    <property type="project" value="UniProtKB-KW"/>
</dbReference>
<reference evidence="5" key="1">
    <citation type="submission" date="2016-06" db="UniProtKB">
        <authorList>
            <consortium name="WormBaseParasite"/>
        </authorList>
    </citation>
    <scope>IDENTIFICATION</scope>
</reference>
<dbReference type="InterPro" id="IPR000971">
    <property type="entry name" value="Globin"/>
</dbReference>
<dbReference type="PROSITE" id="PS01033">
    <property type="entry name" value="GLOBIN"/>
    <property type="match status" value="1"/>
</dbReference>
<dbReference type="SUPFAM" id="SSF46458">
    <property type="entry name" value="Globin-like"/>
    <property type="match status" value="1"/>
</dbReference>
<organism evidence="5">
    <name type="scientific">Gongylonema pulchrum</name>
    <dbReference type="NCBI Taxonomy" id="637853"/>
    <lineage>
        <taxon>Eukaryota</taxon>
        <taxon>Metazoa</taxon>
        <taxon>Ecdysozoa</taxon>
        <taxon>Nematoda</taxon>
        <taxon>Chromadorea</taxon>
        <taxon>Rhabditida</taxon>
        <taxon>Spirurina</taxon>
        <taxon>Spiruromorpha</taxon>
        <taxon>Spiruroidea</taxon>
        <taxon>Gongylonematidae</taxon>
        <taxon>Gongylonema</taxon>
    </lineage>
</organism>
<proteinExistence type="inferred from homology"/>
<accession>A0A183DZL8</accession>
<gene>
    <name evidence="3" type="ORF">GPUH_LOCUS14159</name>
</gene>
<dbReference type="CDD" id="cd01040">
    <property type="entry name" value="Mb-like"/>
    <property type="match status" value="1"/>
</dbReference>
<keyword evidence="1" id="KW-0813">Transport</keyword>
<keyword evidence="1" id="KW-0479">Metal-binding</keyword>
<sequence>MFENYPQYRKYFKGKEEYKADDVQKDDFFKKQGQRILVAVHILGSTYDVEPAFRAYIREVLNQHKRDNIMLEFKAWEDFWVMWENFLGTKMTLDEQTKHAWKEVAKKFEAEARTHAAHIGLPH</sequence>
<keyword evidence="1" id="KW-0561">Oxygen transport</keyword>
<evidence type="ECO:0000313" key="5">
    <source>
        <dbReference type="WBParaSite" id="GPUH_0001417401-mRNA-1"/>
    </source>
</evidence>
<dbReference type="AlphaFoldDB" id="A0A183DZL8"/>